<keyword evidence="3" id="KW-0732">Signal</keyword>
<dbReference type="GO" id="GO:0008235">
    <property type="term" value="F:metalloexopeptidase activity"/>
    <property type="evidence" value="ECO:0007669"/>
    <property type="project" value="InterPro"/>
</dbReference>
<dbReference type="RefSeq" id="WP_268751551.1">
    <property type="nucleotide sequence ID" value="NZ_JAPRFQ010000001.1"/>
</dbReference>
<feature type="domain" description="Peptidase M28" evidence="4">
    <location>
        <begin position="175"/>
        <end position="379"/>
    </location>
</feature>
<organism evidence="5 6">
    <name type="scientific">Aerococcus kribbianus</name>
    <dbReference type="NCBI Taxonomy" id="2999064"/>
    <lineage>
        <taxon>Bacteria</taxon>
        <taxon>Bacillati</taxon>
        <taxon>Bacillota</taxon>
        <taxon>Bacilli</taxon>
        <taxon>Lactobacillales</taxon>
        <taxon>Aerococcaceae</taxon>
        <taxon>Aerococcus</taxon>
    </lineage>
</organism>
<keyword evidence="6" id="KW-1185">Reference proteome</keyword>
<feature type="compositionally biased region" description="Polar residues" evidence="1">
    <location>
        <begin position="72"/>
        <end position="84"/>
    </location>
</feature>
<gene>
    <name evidence="5" type="ORF">OW157_01425</name>
</gene>
<dbReference type="Pfam" id="PF04389">
    <property type="entry name" value="Peptidase_M28"/>
    <property type="match status" value="1"/>
</dbReference>
<evidence type="ECO:0000313" key="6">
    <source>
        <dbReference type="Proteomes" id="UP001146670"/>
    </source>
</evidence>
<evidence type="ECO:0000256" key="1">
    <source>
        <dbReference type="SAM" id="MobiDB-lite"/>
    </source>
</evidence>
<dbReference type="Proteomes" id="UP001146670">
    <property type="component" value="Unassembled WGS sequence"/>
</dbReference>
<dbReference type="AlphaFoldDB" id="A0A9X3FVD9"/>
<proteinExistence type="predicted"/>
<dbReference type="SUPFAM" id="SSF53187">
    <property type="entry name" value="Zn-dependent exopeptidases"/>
    <property type="match status" value="1"/>
</dbReference>
<comment type="caution">
    <text evidence="5">The sequence shown here is derived from an EMBL/GenBank/DDBJ whole genome shotgun (WGS) entry which is preliminary data.</text>
</comment>
<feature type="region of interest" description="Disordered" evidence="1">
    <location>
        <begin position="65"/>
        <end position="103"/>
    </location>
</feature>
<reference evidence="5" key="1">
    <citation type="submission" date="2022-12" db="EMBL/GenBank/DDBJ databases">
        <title>Description and comparative metabolic analysis of Aerococcus sp. nov., isolated from the feces of a pig.</title>
        <authorList>
            <person name="Chang Y.-H."/>
        </authorList>
    </citation>
    <scope>NUCLEOTIDE SEQUENCE</scope>
    <source>
        <strain evidence="5">YH-aer222</strain>
    </source>
</reference>
<dbReference type="GO" id="GO:0006508">
    <property type="term" value="P:proteolysis"/>
    <property type="evidence" value="ECO:0007669"/>
    <property type="project" value="InterPro"/>
</dbReference>
<dbReference type="EMBL" id="JAPRFR010000001">
    <property type="protein sequence ID" value="MCZ0725227.1"/>
    <property type="molecule type" value="Genomic_DNA"/>
</dbReference>
<accession>A0A9X3FVD9</accession>
<feature type="signal peptide" evidence="3">
    <location>
        <begin position="1"/>
        <end position="38"/>
    </location>
</feature>
<evidence type="ECO:0000259" key="4">
    <source>
        <dbReference type="Pfam" id="PF04389"/>
    </source>
</evidence>
<keyword evidence="2" id="KW-1133">Transmembrane helix</keyword>
<protein>
    <submittedName>
        <fullName evidence="5">M28 family peptidase</fullName>
    </submittedName>
</protein>
<evidence type="ECO:0000256" key="2">
    <source>
        <dbReference type="SAM" id="Phobius"/>
    </source>
</evidence>
<evidence type="ECO:0000256" key="3">
    <source>
        <dbReference type="SAM" id="SignalP"/>
    </source>
</evidence>
<dbReference type="PANTHER" id="PTHR12147:SF26">
    <property type="entry name" value="PEPTIDASE M28 DOMAIN-CONTAINING PROTEIN"/>
    <property type="match status" value="1"/>
</dbReference>
<dbReference type="Gene3D" id="3.40.630.10">
    <property type="entry name" value="Zn peptidases"/>
    <property type="match status" value="1"/>
</dbReference>
<dbReference type="InterPro" id="IPR007484">
    <property type="entry name" value="Peptidase_M28"/>
</dbReference>
<keyword evidence="2" id="KW-0472">Membrane</keyword>
<dbReference type="InterPro" id="IPR045175">
    <property type="entry name" value="M28_fam"/>
</dbReference>
<feature type="transmembrane region" description="Helical" evidence="2">
    <location>
        <begin position="474"/>
        <end position="492"/>
    </location>
</feature>
<keyword evidence="2" id="KW-0812">Transmembrane</keyword>
<dbReference type="PANTHER" id="PTHR12147">
    <property type="entry name" value="METALLOPEPTIDASE M28 FAMILY MEMBER"/>
    <property type="match status" value="1"/>
</dbReference>
<feature type="chain" id="PRO_5040901502" evidence="3">
    <location>
        <begin position="39"/>
        <end position="495"/>
    </location>
</feature>
<sequence>MNAFMEKYLGKLSNTRPIFLSSLTLAAIFALNTPNVQAAQDGSQVGTASTEAQVQVVNEVNNETDSLEEQAKVQSSGESNSEQGNADLETLDQEPGEKSSVNASKENTDYGVQAYDHMANLGQVIGSRPAGTEKEYTARDYIVSQLQAMGYHVDIQAFDFADKGEVKTSHNISALKAGEEDKEIILGAHYDSVTDGGSTGADDNASGVGVLLENAQRLYGVRTRYGIRFVSFGAEEVGLKGSQYYVDQMSPLQRDKTIAMINLDTLAAGDQAYVYSGIDDNTWVAETAWRLAEELGLNVATNPGLNPDYPAGKTGDWSDHAAFRQAGIPVAYFESTNWELGDKDGYVQTKVAGPIMHTEKDNLDFISQTFPGRIQSNLATHSELLYYLLLSLSQPLASEPTNEDLPSDGVVVVPPATANKGQADKTVNSLATNKKQDLDEGYHFDQSKVIDQIDHSKNLEKGTSIALPTTGGQWAVSGLFGLLIVGIGFALFRKR</sequence>
<evidence type="ECO:0000313" key="5">
    <source>
        <dbReference type="EMBL" id="MCZ0725227.1"/>
    </source>
</evidence>
<name>A0A9X3FVD9_9LACT</name>